<dbReference type="GO" id="GO:0003677">
    <property type="term" value="F:DNA binding"/>
    <property type="evidence" value="ECO:0007669"/>
    <property type="project" value="UniProtKB-KW"/>
</dbReference>
<accession>A0A8G1A108</accession>
<dbReference type="GO" id="GO:0004803">
    <property type="term" value="F:transposase activity"/>
    <property type="evidence" value="ECO:0007669"/>
    <property type="project" value="InterPro"/>
</dbReference>
<evidence type="ECO:0000313" key="5">
    <source>
        <dbReference type="Proteomes" id="UP000826709"/>
    </source>
</evidence>
<dbReference type="Proteomes" id="UP000826709">
    <property type="component" value="Chromosome"/>
</dbReference>
<evidence type="ECO:0000313" key="4">
    <source>
        <dbReference type="EMBL" id="QYZ78446.1"/>
    </source>
</evidence>
<evidence type="ECO:0008006" key="6">
    <source>
        <dbReference type="Google" id="ProtNLM"/>
    </source>
</evidence>
<dbReference type="Pfam" id="PF00872">
    <property type="entry name" value="Transposase_mut"/>
    <property type="match status" value="1"/>
</dbReference>
<keyword evidence="1" id="KW-0815">Transposition</keyword>
<keyword evidence="5" id="KW-1185">Reference proteome</keyword>
<organism evidence="4 5">
    <name type="scientific">Methanofollis formosanus</name>
    <dbReference type="NCBI Taxonomy" id="299308"/>
    <lineage>
        <taxon>Archaea</taxon>
        <taxon>Methanobacteriati</taxon>
        <taxon>Methanobacteriota</taxon>
        <taxon>Stenosarchaea group</taxon>
        <taxon>Methanomicrobia</taxon>
        <taxon>Methanomicrobiales</taxon>
        <taxon>Methanomicrobiaceae</taxon>
        <taxon>Methanofollis</taxon>
    </lineage>
</organism>
<dbReference type="InterPro" id="IPR001207">
    <property type="entry name" value="Transposase_mutator"/>
</dbReference>
<dbReference type="EMBL" id="CP037968">
    <property type="protein sequence ID" value="QYZ78446.1"/>
    <property type="molecule type" value="Genomic_DNA"/>
</dbReference>
<keyword evidence="2" id="KW-0238">DNA-binding</keyword>
<dbReference type="GO" id="GO:0006313">
    <property type="term" value="P:DNA transposition"/>
    <property type="evidence" value="ECO:0007669"/>
    <property type="project" value="InterPro"/>
</dbReference>
<gene>
    <name evidence="4" type="ORF">E2N92_02865</name>
</gene>
<dbReference type="AlphaFoldDB" id="A0A8G1A108"/>
<reference evidence="4" key="1">
    <citation type="journal article" date="2005" name="Int. J. Syst. Evol. Microbiol.">
        <title>Methanofollis formosanus sp. nov., isolated from a fish pond.</title>
        <authorList>
            <person name="Wu S.Y."/>
            <person name="Chen S.C."/>
            <person name="Lai M.C."/>
        </authorList>
    </citation>
    <scope>NUCLEOTIDE SEQUENCE</scope>
    <source>
        <strain evidence="4">ML15</strain>
    </source>
</reference>
<evidence type="ECO:0000256" key="2">
    <source>
        <dbReference type="ARBA" id="ARBA00023125"/>
    </source>
</evidence>
<protein>
    <recommendedName>
        <fullName evidence="6">Transposase</fullName>
    </recommendedName>
</protein>
<reference evidence="4" key="2">
    <citation type="submission" date="2019-03" db="EMBL/GenBank/DDBJ databases">
        <authorList>
            <person name="Chen S.-C."/>
            <person name="Wu S.-Y."/>
            <person name="Lai M.-C."/>
        </authorList>
    </citation>
    <scope>NUCLEOTIDE SEQUENCE</scope>
    <source>
        <strain evidence="4">ML15</strain>
    </source>
</reference>
<sequence length="65" mass="7349">MSYTALPKEHAKRIRTTNMMERINKELKRRTKVVRALLNPPLQVRACIDCLPKPRAGGATPRPPG</sequence>
<name>A0A8G1A108_9EURY</name>
<keyword evidence="3" id="KW-0233">DNA recombination</keyword>
<proteinExistence type="predicted"/>
<evidence type="ECO:0000256" key="3">
    <source>
        <dbReference type="ARBA" id="ARBA00023172"/>
    </source>
</evidence>
<dbReference type="KEGG" id="mfk:E2N92_02865"/>
<evidence type="ECO:0000256" key="1">
    <source>
        <dbReference type="ARBA" id="ARBA00022578"/>
    </source>
</evidence>